<organism evidence="8 9">
    <name type="scientific">Oharaeibacter diazotrophicus</name>
    <dbReference type="NCBI Taxonomy" id="1920512"/>
    <lineage>
        <taxon>Bacteria</taxon>
        <taxon>Pseudomonadati</taxon>
        <taxon>Pseudomonadota</taxon>
        <taxon>Alphaproteobacteria</taxon>
        <taxon>Hyphomicrobiales</taxon>
        <taxon>Pleomorphomonadaceae</taxon>
        <taxon>Oharaeibacter</taxon>
    </lineage>
</organism>
<dbReference type="Gene3D" id="1.25.40.10">
    <property type="entry name" value="Tetratricopeptide repeat domain"/>
    <property type="match status" value="1"/>
</dbReference>
<feature type="domain" description="HemY N-terminal" evidence="7">
    <location>
        <begin position="28"/>
        <end position="132"/>
    </location>
</feature>
<keyword evidence="4 6" id="KW-0472">Membrane</keyword>
<name>A0A4R6R7H2_9HYPH</name>
<feature type="compositionally biased region" description="Basic and acidic residues" evidence="5">
    <location>
        <begin position="470"/>
        <end position="480"/>
    </location>
</feature>
<dbReference type="Proteomes" id="UP000294547">
    <property type="component" value="Unassembled WGS sequence"/>
</dbReference>
<dbReference type="InterPro" id="IPR010817">
    <property type="entry name" value="HemY_N"/>
</dbReference>
<feature type="region of interest" description="Disordered" evidence="5">
    <location>
        <begin position="443"/>
        <end position="484"/>
    </location>
</feature>
<sequence length="540" mass="57421">MIRLFVAIALLFAAVIGLDWLGGVPVSVAVEWPGGAVAPPLRVVVVGLVVFAVVAVIGWRILSGILHGPDAVRGFFRNRRRDRGYRALSRGMIAVGAGDARLARRFADEATRLLPKEPLVLLLSAQTAQVEGRGDDARRAFDRMLETDDTRLLGLRGLYIEASRAGEAEAARHYAAEAQRLAPGVAWAGTAMMEYQSADEDWTGALATLDAGAAARLVDKAEAKRLRAVLLTARALQAEDGDPDHARAYALEAHRLAPELVPAAVVAARLLTRQLDARKAAKVVETTWKIAPHPELAEVYLHVRTGDSARDRLKRAQTLEQLKPYAAEGAIAVARAAVDARDFPLARASLARALRQAPTRRVCLMMADLEEVETGDAGRVREWLGRAIRAPRDAAWTADGVVAEAWAPVSPVTGRLDAFEWKVPVEGDSGPAELDGPDLAERAVRPIAPPTPPDEPPSAGGTVAPVAAEPEPKPAVREPETVAAAKPAEPVAAAMATAATVAPAARPAFVQFPEITRPDDPGAVPERPRHPGPVAGPAYV</sequence>
<feature type="transmembrane region" description="Helical" evidence="6">
    <location>
        <begin position="41"/>
        <end position="62"/>
    </location>
</feature>
<evidence type="ECO:0000256" key="2">
    <source>
        <dbReference type="ARBA" id="ARBA00022692"/>
    </source>
</evidence>
<dbReference type="OrthoDB" id="9798343at2"/>
<dbReference type="InterPro" id="IPR016982">
    <property type="entry name" value="Mms48"/>
</dbReference>
<dbReference type="RefSeq" id="WP_126540424.1">
    <property type="nucleotide sequence ID" value="NZ_BSPM01000002.1"/>
</dbReference>
<dbReference type="SUPFAM" id="SSF48452">
    <property type="entry name" value="TPR-like"/>
    <property type="match status" value="1"/>
</dbReference>
<dbReference type="AlphaFoldDB" id="A0A4R6R7H2"/>
<protein>
    <submittedName>
        <fullName evidence="8">HemY protein</fullName>
    </submittedName>
</protein>
<dbReference type="GO" id="GO:0016020">
    <property type="term" value="C:membrane"/>
    <property type="evidence" value="ECO:0007669"/>
    <property type="project" value="UniProtKB-SubCell"/>
</dbReference>
<comment type="subcellular location">
    <subcellularLocation>
        <location evidence="1">Membrane</location>
    </subcellularLocation>
</comment>
<keyword evidence="9" id="KW-1185">Reference proteome</keyword>
<keyword evidence="2 6" id="KW-0812">Transmembrane</keyword>
<comment type="caution">
    <text evidence="8">The sequence shown here is derived from an EMBL/GenBank/DDBJ whole genome shotgun (WGS) entry which is preliminary data.</text>
</comment>
<dbReference type="EMBL" id="SNXY01000011">
    <property type="protein sequence ID" value="TDP81832.1"/>
    <property type="molecule type" value="Genomic_DNA"/>
</dbReference>
<evidence type="ECO:0000313" key="8">
    <source>
        <dbReference type="EMBL" id="TDP81832.1"/>
    </source>
</evidence>
<evidence type="ECO:0000256" key="5">
    <source>
        <dbReference type="SAM" id="MobiDB-lite"/>
    </source>
</evidence>
<evidence type="ECO:0000259" key="7">
    <source>
        <dbReference type="Pfam" id="PF07219"/>
    </source>
</evidence>
<keyword evidence="3 6" id="KW-1133">Transmembrane helix</keyword>
<gene>
    <name evidence="8" type="ORF">EDD54_4092</name>
</gene>
<feature type="region of interest" description="Disordered" evidence="5">
    <location>
        <begin position="511"/>
        <end position="540"/>
    </location>
</feature>
<evidence type="ECO:0000256" key="4">
    <source>
        <dbReference type="ARBA" id="ARBA00023136"/>
    </source>
</evidence>
<evidence type="ECO:0000256" key="6">
    <source>
        <dbReference type="SAM" id="Phobius"/>
    </source>
</evidence>
<feature type="compositionally biased region" description="Pro residues" evidence="5">
    <location>
        <begin position="447"/>
        <end position="456"/>
    </location>
</feature>
<dbReference type="Pfam" id="PF07219">
    <property type="entry name" value="HemY_N"/>
    <property type="match status" value="1"/>
</dbReference>
<evidence type="ECO:0000313" key="9">
    <source>
        <dbReference type="Proteomes" id="UP000294547"/>
    </source>
</evidence>
<dbReference type="PIRSF" id="PIRSF031802">
    <property type="entry name" value="UCP031802"/>
    <property type="match status" value="1"/>
</dbReference>
<accession>A0A4R6R7H2</accession>
<proteinExistence type="predicted"/>
<evidence type="ECO:0000256" key="3">
    <source>
        <dbReference type="ARBA" id="ARBA00022989"/>
    </source>
</evidence>
<reference evidence="8 9" key="1">
    <citation type="submission" date="2019-03" db="EMBL/GenBank/DDBJ databases">
        <title>Genomic Encyclopedia of Type Strains, Phase IV (KMG-IV): sequencing the most valuable type-strain genomes for metagenomic binning, comparative biology and taxonomic classification.</title>
        <authorList>
            <person name="Goeker M."/>
        </authorList>
    </citation>
    <scope>NUCLEOTIDE SEQUENCE [LARGE SCALE GENOMIC DNA]</scope>
    <source>
        <strain evidence="8 9">DSM 102969</strain>
    </source>
</reference>
<dbReference type="InterPro" id="IPR011990">
    <property type="entry name" value="TPR-like_helical_dom_sf"/>
</dbReference>
<evidence type="ECO:0000256" key="1">
    <source>
        <dbReference type="ARBA" id="ARBA00004370"/>
    </source>
</evidence>